<sequence>MARWVVRNQDMTQFSISLGAEVGLSCSHTNPGRHQWHENCGLNTFLRTKVGSTCCAPPQFVFRLGVINNATGQVPLIMSRARGPILSASKQRKTPDLNGARRWGKISLTRHYARSVSSLYHQPPTSVLLLGHFQPQHPPPVHAVQSQWHFIDDVVLYLLLRYAMHFYFNQLRLHWLGIDDTIAFP</sequence>
<protein>
    <submittedName>
        <fullName evidence="1">Uncharacterized protein</fullName>
    </submittedName>
</protein>
<keyword evidence="2" id="KW-1185">Reference proteome</keyword>
<reference evidence="2" key="1">
    <citation type="journal article" date="2015" name="PLoS Genet.">
        <title>The dynamic genome and transcriptome of the human fungal pathogen Blastomyces and close relative Emmonsia.</title>
        <authorList>
            <person name="Munoz J.F."/>
            <person name="Gauthier G.M."/>
            <person name="Desjardins C.A."/>
            <person name="Gallo J.E."/>
            <person name="Holder J."/>
            <person name="Sullivan T.D."/>
            <person name="Marty A.J."/>
            <person name="Carmen J.C."/>
            <person name="Chen Z."/>
            <person name="Ding L."/>
            <person name="Gujja S."/>
            <person name="Magrini V."/>
            <person name="Misas E."/>
            <person name="Mitreva M."/>
            <person name="Priest M."/>
            <person name="Saif S."/>
            <person name="Whiston E.A."/>
            <person name="Young S."/>
            <person name="Zeng Q."/>
            <person name="Goldman W.E."/>
            <person name="Mardis E.R."/>
            <person name="Taylor J.W."/>
            <person name="McEwen J.G."/>
            <person name="Clay O.K."/>
            <person name="Klein B.S."/>
            <person name="Cuomo C.A."/>
        </authorList>
    </citation>
    <scope>NUCLEOTIDE SEQUENCE [LARGE SCALE GENOMIC DNA]</scope>
    <source>
        <strain evidence="2">ER-3 / ATCC MYA-2586</strain>
    </source>
</reference>
<organism evidence="1 2">
    <name type="scientific">Ajellomyces dermatitidis (strain ER-3 / ATCC MYA-2586)</name>
    <name type="common">Blastomyces dermatitidis</name>
    <dbReference type="NCBI Taxonomy" id="559297"/>
    <lineage>
        <taxon>Eukaryota</taxon>
        <taxon>Fungi</taxon>
        <taxon>Dikarya</taxon>
        <taxon>Ascomycota</taxon>
        <taxon>Pezizomycotina</taxon>
        <taxon>Eurotiomycetes</taxon>
        <taxon>Eurotiomycetidae</taxon>
        <taxon>Onygenales</taxon>
        <taxon>Ajellomycetaceae</taxon>
        <taxon>Blastomyces</taxon>
    </lineage>
</organism>
<proteinExistence type="predicted"/>
<accession>A0ABP2EZY7</accession>
<dbReference type="GeneID" id="69025714"/>
<name>A0ABP2EZY7_AJEDR</name>
<dbReference type="EMBL" id="EQ999975">
    <property type="protein sequence ID" value="EEQ88299.1"/>
    <property type="molecule type" value="Genomic_DNA"/>
</dbReference>
<evidence type="ECO:0000313" key="2">
    <source>
        <dbReference type="Proteomes" id="UP000002039"/>
    </source>
</evidence>
<evidence type="ECO:0000313" key="1">
    <source>
        <dbReference type="EMBL" id="EEQ88299.1"/>
    </source>
</evidence>
<dbReference type="Proteomes" id="UP000002039">
    <property type="component" value="Unassembled WGS sequence"/>
</dbReference>
<dbReference type="RefSeq" id="XP_045275456.1">
    <property type="nucleotide sequence ID" value="XM_045419019.1"/>
</dbReference>
<gene>
    <name evidence="1" type="ORF">BDCG_03419</name>
</gene>